<keyword evidence="8" id="KW-0418">Kinase</keyword>
<dbReference type="CDD" id="cd00088">
    <property type="entry name" value="HPT"/>
    <property type="match status" value="1"/>
</dbReference>
<dbReference type="SUPFAM" id="SSF50341">
    <property type="entry name" value="CheW-like"/>
    <property type="match status" value="1"/>
</dbReference>
<dbReference type="SUPFAM" id="SSF47384">
    <property type="entry name" value="Homodimeric domain of signal transducing histidine kinase"/>
    <property type="match status" value="1"/>
</dbReference>
<feature type="modified residue" description="Phosphohistidine" evidence="12">
    <location>
        <position position="48"/>
    </location>
</feature>
<feature type="region of interest" description="Disordered" evidence="13">
    <location>
        <begin position="127"/>
        <end position="149"/>
    </location>
</feature>
<evidence type="ECO:0000256" key="8">
    <source>
        <dbReference type="ARBA" id="ARBA00022777"/>
    </source>
</evidence>
<dbReference type="PANTHER" id="PTHR43395">
    <property type="entry name" value="SENSOR HISTIDINE KINASE CHEA"/>
    <property type="match status" value="1"/>
</dbReference>
<dbReference type="SMART" id="SM00387">
    <property type="entry name" value="HATPase_c"/>
    <property type="match status" value="1"/>
</dbReference>
<dbReference type="SUPFAM" id="SSF55874">
    <property type="entry name" value="ATPase domain of HSP90 chaperone/DNA topoisomerase II/histidine kinase"/>
    <property type="match status" value="1"/>
</dbReference>
<dbReference type="Pfam" id="PF01627">
    <property type="entry name" value="Hpt"/>
    <property type="match status" value="1"/>
</dbReference>
<dbReference type="SMART" id="SM00073">
    <property type="entry name" value="HPT"/>
    <property type="match status" value="1"/>
</dbReference>
<evidence type="ECO:0000256" key="2">
    <source>
        <dbReference type="ARBA" id="ARBA00012438"/>
    </source>
</evidence>
<accession>V5C4F3</accession>
<keyword evidence="7" id="KW-0547">Nucleotide-binding</keyword>
<evidence type="ECO:0000313" key="17">
    <source>
        <dbReference type="EMBL" id="ESS73362.1"/>
    </source>
</evidence>
<comment type="caution">
    <text evidence="17">The sequence shown here is derived from an EMBL/GenBank/DDBJ whole genome shotgun (WGS) entry which is preliminary data.</text>
</comment>
<dbReference type="PROSITE" id="PS50851">
    <property type="entry name" value="CHEW"/>
    <property type="match status" value="1"/>
</dbReference>
<feature type="domain" description="CheW-like" evidence="15">
    <location>
        <begin position="568"/>
        <end position="704"/>
    </location>
</feature>
<evidence type="ECO:0000256" key="6">
    <source>
        <dbReference type="ARBA" id="ARBA00022679"/>
    </source>
</evidence>
<dbReference type="FunFam" id="3.30.565.10:FF:000016">
    <property type="entry name" value="Chemotaxis protein CheA, putative"/>
    <property type="match status" value="1"/>
</dbReference>
<evidence type="ECO:0000313" key="18">
    <source>
        <dbReference type="Proteomes" id="UP000017842"/>
    </source>
</evidence>
<dbReference type="InterPro" id="IPR036890">
    <property type="entry name" value="HATPase_C_sf"/>
</dbReference>
<dbReference type="Gene3D" id="1.20.120.160">
    <property type="entry name" value="HPT domain"/>
    <property type="match status" value="1"/>
</dbReference>
<evidence type="ECO:0000256" key="4">
    <source>
        <dbReference type="ARBA" id="ARBA00022500"/>
    </source>
</evidence>
<dbReference type="Proteomes" id="UP000017842">
    <property type="component" value="Unassembled WGS sequence"/>
</dbReference>
<dbReference type="Gene3D" id="1.10.287.560">
    <property type="entry name" value="Histidine kinase CheA-like, homodimeric domain"/>
    <property type="match status" value="1"/>
</dbReference>
<dbReference type="GO" id="GO:0005737">
    <property type="term" value="C:cytoplasm"/>
    <property type="evidence" value="ECO:0007669"/>
    <property type="project" value="InterPro"/>
</dbReference>
<feature type="domain" description="Histidine kinase" evidence="14">
    <location>
        <begin position="315"/>
        <end position="566"/>
    </location>
</feature>
<keyword evidence="5 12" id="KW-0597">Phosphoprotein</keyword>
<evidence type="ECO:0000256" key="10">
    <source>
        <dbReference type="ARBA" id="ARBA00023012"/>
    </source>
</evidence>
<dbReference type="Gene3D" id="2.30.30.40">
    <property type="entry name" value="SH3 Domains"/>
    <property type="match status" value="1"/>
</dbReference>
<dbReference type="InterPro" id="IPR004105">
    <property type="entry name" value="CheA-like_dim"/>
</dbReference>
<feature type="compositionally biased region" description="Low complexity" evidence="13">
    <location>
        <begin position="292"/>
        <end position="318"/>
    </location>
</feature>
<keyword evidence="4" id="KW-0145">Chemotaxis</keyword>
<dbReference type="InterPro" id="IPR003594">
    <property type="entry name" value="HATPase_dom"/>
</dbReference>
<keyword evidence="10" id="KW-0902">Two-component regulatory system</keyword>
<dbReference type="InterPro" id="IPR008207">
    <property type="entry name" value="Sig_transdc_His_kin_Hpt_dom"/>
</dbReference>
<comment type="function">
    <text evidence="11">Involved in the transmission of sensory signals from the chemoreceptors to the flagellar motors. CheA is autophosphorylated; it can transfer its phosphate group to either CheB or CheY.</text>
</comment>
<keyword evidence="9" id="KW-0067">ATP-binding</keyword>
<dbReference type="PANTHER" id="PTHR43395:SF10">
    <property type="entry name" value="CHEMOTAXIS PROTEIN CHEA"/>
    <property type="match status" value="1"/>
</dbReference>
<dbReference type="OrthoDB" id="9803176at2"/>
<gene>
    <name evidence="17" type="primary">cheA</name>
    <name evidence="17" type="ORF">MGMO_25c00400</name>
</gene>
<protein>
    <recommendedName>
        <fullName evidence="3">Chemotaxis protein CheA</fullName>
        <ecNumber evidence="2">2.7.13.3</ecNumber>
    </recommendedName>
</protein>
<dbReference type="InterPro" id="IPR036097">
    <property type="entry name" value="HisK_dim/P_sf"/>
</dbReference>
<dbReference type="InterPro" id="IPR051315">
    <property type="entry name" value="Bact_Chemotaxis_CheA"/>
</dbReference>
<dbReference type="SUPFAM" id="SSF47226">
    <property type="entry name" value="Histidine-containing phosphotransfer domain, HPT domain"/>
    <property type="match status" value="1"/>
</dbReference>
<evidence type="ECO:0000256" key="13">
    <source>
        <dbReference type="SAM" id="MobiDB-lite"/>
    </source>
</evidence>
<name>V5C4F3_9GAMM</name>
<evidence type="ECO:0000259" key="15">
    <source>
        <dbReference type="PROSITE" id="PS50851"/>
    </source>
</evidence>
<proteinExistence type="predicted"/>
<dbReference type="InterPro" id="IPR036641">
    <property type="entry name" value="HPT_dom_sf"/>
</dbReference>
<dbReference type="InterPro" id="IPR004358">
    <property type="entry name" value="Sig_transdc_His_kin-like_C"/>
</dbReference>
<dbReference type="STRING" id="1116472.MGMO_25c00400"/>
<dbReference type="EMBL" id="AYLO01000025">
    <property type="protein sequence ID" value="ESS73362.1"/>
    <property type="molecule type" value="Genomic_DNA"/>
</dbReference>
<dbReference type="CDD" id="cd00731">
    <property type="entry name" value="CheA_reg"/>
    <property type="match status" value="1"/>
</dbReference>
<dbReference type="GO" id="GO:0000155">
    <property type="term" value="F:phosphorelay sensor kinase activity"/>
    <property type="evidence" value="ECO:0007669"/>
    <property type="project" value="InterPro"/>
</dbReference>
<dbReference type="RefSeq" id="WP_023493675.1">
    <property type="nucleotide sequence ID" value="NZ_AYLO01000025.1"/>
</dbReference>
<keyword evidence="18" id="KW-1185">Reference proteome</keyword>
<dbReference type="SMART" id="SM00260">
    <property type="entry name" value="CheW"/>
    <property type="match status" value="1"/>
</dbReference>
<evidence type="ECO:0000259" key="14">
    <source>
        <dbReference type="PROSITE" id="PS50109"/>
    </source>
</evidence>
<dbReference type="CDD" id="cd16916">
    <property type="entry name" value="HATPase_CheA-like"/>
    <property type="match status" value="1"/>
</dbReference>
<evidence type="ECO:0000256" key="7">
    <source>
        <dbReference type="ARBA" id="ARBA00022741"/>
    </source>
</evidence>
<dbReference type="Pfam" id="PF02518">
    <property type="entry name" value="HATPase_c"/>
    <property type="match status" value="1"/>
</dbReference>
<dbReference type="eggNOG" id="COG2198">
    <property type="taxonomic scope" value="Bacteria"/>
</dbReference>
<sequence length="704" mass="76640">MSIDMSQFHQVFFEECFEGLESMESGLLNLDTGAIDSEVINTIFRGAHSIKGGSGTFGFTDVADFTHIMETLLDEMRDGRRQVTQPAIDVLLGSVDCLRTMLTSIQAEESVDSAAVEKYKTALEIELTGSASEPSTTTPTAATQPAHDNAETVVVVADEDMVEEKGWKIGFCPYLDLLKTGNDPVRMFRELAELGEYSVSVNTNDIPPFSKLDPEECNLSWALEVIGDIPESEIREIFNWVEGDCELDIQSFTKKTAKPASEAKITEPEAPPPVQEIEQPKPAPIAAKAVDSPSAPKPQAAQADNDPSKASAKSAASNSIRVDTTKIDTLINMVGEVVITQSMLSLIGENFTMDKLAQLKRGLAQLERHIRDMQQSVMNIRMVPISFVFSRFPRLVHDISTKLGKKIELKLVGESTEVDKAVVELISDPLVHLIRNSLDHGIEMPAERIAAGKPETGTIELNAYHRGGHIVIEIIDNGRGLNKAKLIAKAVEKGLLDENAVLGDKQAFELIFMPGFSTAESITDISGRGVGMDVVRRNIQSLGGNIEIISELGKGTTISIHLPLTLAIIDGQSVAVGDEIYIVPLVSIKESINITESMLNKIAGKGETYRLRNLYIPIIRMHEIFNVQPTDKANTGEGVIVVVERQGVLCGLFVDELLGPQQVVVKSLETNYRRVQGVSGATILGDGSVALILDIPGLVRYSNR</sequence>
<dbReference type="eggNOG" id="COG0643">
    <property type="taxonomic scope" value="Bacteria"/>
</dbReference>
<dbReference type="FunFam" id="2.30.30.40:FF:000048">
    <property type="entry name" value="Chemotaxis protein CheA, putative"/>
    <property type="match status" value="1"/>
</dbReference>
<dbReference type="InterPro" id="IPR005467">
    <property type="entry name" value="His_kinase_dom"/>
</dbReference>
<evidence type="ECO:0000256" key="11">
    <source>
        <dbReference type="ARBA" id="ARBA00035100"/>
    </source>
</evidence>
<evidence type="ECO:0000256" key="1">
    <source>
        <dbReference type="ARBA" id="ARBA00000085"/>
    </source>
</evidence>
<evidence type="ECO:0000256" key="3">
    <source>
        <dbReference type="ARBA" id="ARBA00021495"/>
    </source>
</evidence>
<dbReference type="InterPro" id="IPR002545">
    <property type="entry name" value="CheW-lke_dom"/>
</dbReference>
<dbReference type="PROSITE" id="PS50109">
    <property type="entry name" value="HIS_KIN"/>
    <property type="match status" value="1"/>
</dbReference>
<comment type="catalytic activity">
    <reaction evidence="1">
        <text>ATP + protein L-histidine = ADP + protein N-phospho-L-histidine.</text>
        <dbReference type="EC" id="2.7.13.3"/>
    </reaction>
</comment>
<dbReference type="Pfam" id="PF02895">
    <property type="entry name" value="H-kinase_dim"/>
    <property type="match status" value="1"/>
</dbReference>
<keyword evidence="6 17" id="KW-0808">Transferase</keyword>
<evidence type="ECO:0000259" key="16">
    <source>
        <dbReference type="PROSITE" id="PS50894"/>
    </source>
</evidence>
<dbReference type="SMART" id="SM01231">
    <property type="entry name" value="H-kinase_dim"/>
    <property type="match status" value="1"/>
</dbReference>
<feature type="region of interest" description="Disordered" evidence="13">
    <location>
        <begin position="257"/>
        <end position="318"/>
    </location>
</feature>
<dbReference type="GO" id="GO:0006935">
    <property type="term" value="P:chemotaxis"/>
    <property type="evidence" value="ECO:0007669"/>
    <property type="project" value="UniProtKB-KW"/>
</dbReference>
<dbReference type="PROSITE" id="PS50894">
    <property type="entry name" value="HPT"/>
    <property type="match status" value="1"/>
</dbReference>
<evidence type="ECO:0000256" key="9">
    <source>
        <dbReference type="ARBA" id="ARBA00022840"/>
    </source>
</evidence>
<dbReference type="AlphaFoldDB" id="V5C4F3"/>
<dbReference type="PRINTS" id="PR00344">
    <property type="entry name" value="BCTRLSENSOR"/>
</dbReference>
<evidence type="ECO:0000256" key="12">
    <source>
        <dbReference type="PROSITE-ProRule" id="PRU00110"/>
    </source>
</evidence>
<dbReference type="InterPro" id="IPR037006">
    <property type="entry name" value="CheA-like_homodim_sf"/>
</dbReference>
<feature type="domain" description="HPt" evidence="16">
    <location>
        <begin position="1"/>
        <end position="105"/>
    </location>
</feature>
<dbReference type="GO" id="GO:0005524">
    <property type="term" value="F:ATP binding"/>
    <property type="evidence" value="ECO:0007669"/>
    <property type="project" value="UniProtKB-KW"/>
</dbReference>
<dbReference type="EC" id="2.7.13.3" evidence="2"/>
<dbReference type="PATRIC" id="fig|1116472.3.peg.793"/>
<feature type="compositionally biased region" description="Low complexity" evidence="13">
    <location>
        <begin position="128"/>
        <end position="149"/>
    </location>
</feature>
<evidence type="ECO:0000256" key="5">
    <source>
        <dbReference type="ARBA" id="ARBA00022553"/>
    </source>
</evidence>
<dbReference type="Pfam" id="PF01584">
    <property type="entry name" value="CheW"/>
    <property type="match status" value="1"/>
</dbReference>
<reference evidence="17 18" key="1">
    <citation type="journal article" date="2013" name="Genome Announc.">
        <title>Draft Genome Sequence of the Methanotrophic Gammaproteobacterium Methyloglobulus morosus DSM 22980 Strain KoM1.</title>
        <authorList>
            <person name="Poehlein A."/>
            <person name="Deutzmann J.S."/>
            <person name="Daniel R."/>
            <person name="Simeonova D.D."/>
        </authorList>
    </citation>
    <scope>NUCLEOTIDE SEQUENCE [LARGE SCALE GENOMIC DNA]</scope>
    <source>
        <strain evidence="17 18">KoM1</strain>
    </source>
</reference>
<dbReference type="Gene3D" id="3.30.565.10">
    <property type="entry name" value="Histidine kinase-like ATPase, C-terminal domain"/>
    <property type="match status" value="1"/>
</dbReference>
<organism evidence="17 18">
    <name type="scientific">Methyloglobulus morosus KoM1</name>
    <dbReference type="NCBI Taxonomy" id="1116472"/>
    <lineage>
        <taxon>Bacteria</taxon>
        <taxon>Pseudomonadati</taxon>
        <taxon>Pseudomonadota</taxon>
        <taxon>Gammaproteobacteria</taxon>
        <taxon>Methylococcales</taxon>
        <taxon>Methylococcaceae</taxon>
        <taxon>Methyloglobulus</taxon>
    </lineage>
</organism>
<dbReference type="InterPro" id="IPR036061">
    <property type="entry name" value="CheW-like_dom_sf"/>
</dbReference>